<feature type="transmembrane region" description="Helical" evidence="1">
    <location>
        <begin position="34"/>
        <end position="54"/>
    </location>
</feature>
<comment type="caution">
    <text evidence="2">The sequence shown here is derived from an EMBL/GenBank/DDBJ whole genome shotgun (WGS) entry which is preliminary data.</text>
</comment>
<keyword evidence="1" id="KW-0812">Transmembrane</keyword>
<dbReference type="RefSeq" id="WP_146937786.1">
    <property type="nucleotide sequence ID" value="NZ_BJXW01000016.1"/>
</dbReference>
<organism evidence="2 3">
    <name type="scientific">Cerasibacillus quisquiliarum</name>
    <dbReference type="NCBI Taxonomy" id="227865"/>
    <lineage>
        <taxon>Bacteria</taxon>
        <taxon>Bacillati</taxon>
        <taxon>Bacillota</taxon>
        <taxon>Bacilli</taxon>
        <taxon>Bacillales</taxon>
        <taxon>Bacillaceae</taxon>
        <taxon>Cerasibacillus</taxon>
    </lineage>
</organism>
<keyword evidence="1" id="KW-0472">Membrane</keyword>
<reference evidence="2 3" key="1">
    <citation type="submission" date="2019-07" db="EMBL/GenBank/DDBJ databases">
        <title>Whole genome shotgun sequence of Cerasibacillus quisquiliarum NBRC 102429.</title>
        <authorList>
            <person name="Hosoyama A."/>
            <person name="Uohara A."/>
            <person name="Ohji S."/>
            <person name="Ichikawa N."/>
        </authorList>
    </citation>
    <scope>NUCLEOTIDE SEQUENCE [LARGE SCALE GENOMIC DNA]</scope>
    <source>
        <strain evidence="2 3">NBRC 102429</strain>
    </source>
</reference>
<sequence>MRHYAVLRLLLACFFLYFAWPVIPLASTELEKIFWGAWLLFLVLVIGANLSTLLQLSDPPIMEQEQYIKDRLYKD</sequence>
<dbReference type="AlphaFoldDB" id="A0A511V178"/>
<proteinExistence type="predicted"/>
<evidence type="ECO:0000313" key="2">
    <source>
        <dbReference type="EMBL" id="GEN31513.1"/>
    </source>
</evidence>
<name>A0A511V178_9BACI</name>
<protein>
    <submittedName>
        <fullName evidence="2">Uncharacterized protein</fullName>
    </submittedName>
</protein>
<accession>A0A511V178</accession>
<dbReference type="OrthoDB" id="2721191at2"/>
<evidence type="ECO:0000313" key="3">
    <source>
        <dbReference type="Proteomes" id="UP000321491"/>
    </source>
</evidence>
<gene>
    <name evidence="2" type="ORF">CQU01_17510</name>
</gene>
<evidence type="ECO:0000256" key="1">
    <source>
        <dbReference type="SAM" id="Phobius"/>
    </source>
</evidence>
<keyword evidence="3" id="KW-1185">Reference proteome</keyword>
<keyword evidence="1" id="KW-1133">Transmembrane helix</keyword>
<dbReference type="Proteomes" id="UP000321491">
    <property type="component" value="Unassembled WGS sequence"/>
</dbReference>
<dbReference type="EMBL" id="BJXW01000016">
    <property type="protein sequence ID" value="GEN31513.1"/>
    <property type="molecule type" value="Genomic_DNA"/>
</dbReference>